<evidence type="ECO:0000313" key="5">
    <source>
        <dbReference type="EMBL" id="TLQ41947.1"/>
    </source>
</evidence>
<dbReference type="GO" id="GO:0016020">
    <property type="term" value="C:membrane"/>
    <property type="evidence" value="ECO:0007669"/>
    <property type="project" value="UniProtKB-SubCell"/>
</dbReference>
<keyword evidence="2" id="KW-0812">Transmembrane</keyword>
<dbReference type="GO" id="GO:0016765">
    <property type="term" value="F:transferase activity, transferring alkyl or aryl (other than methyl) groups"/>
    <property type="evidence" value="ECO:0007669"/>
    <property type="project" value="InterPro"/>
</dbReference>
<organism evidence="5 6">
    <name type="scientific">Streptomyces marianii</name>
    <dbReference type="NCBI Taxonomy" id="1817406"/>
    <lineage>
        <taxon>Bacteria</taxon>
        <taxon>Bacillati</taxon>
        <taxon>Actinomycetota</taxon>
        <taxon>Actinomycetes</taxon>
        <taxon>Kitasatosporales</taxon>
        <taxon>Streptomycetaceae</taxon>
        <taxon>Streptomyces</taxon>
    </lineage>
</organism>
<evidence type="ECO:0000256" key="4">
    <source>
        <dbReference type="ARBA" id="ARBA00023136"/>
    </source>
</evidence>
<keyword evidence="4" id="KW-0472">Membrane</keyword>
<comment type="caution">
    <text evidence="5">The sequence shown here is derived from an EMBL/GenBank/DDBJ whole genome shotgun (WGS) entry which is preliminary data.</text>
</comment>
<dbReference type="Proteomes" id="UP000305921">
    <property type="component" value="Unassembled WGS sequence"/>
</dbReference>
<dbReference type="NCBIfam" id="NF045897">
    <property type="entry name" value="SCO3242_trans"/>
    <property type="match status" value="1"/>
</dbReference>
<gene>
    <name evidence="5" type="ORF">FEF34_00395</name>
</gene>
<reference evidence="5 6" key="1">
    <citation type="submission" date="2019-05" db="EMBL/GenBank/DDBJ databases">
        <title>Streptomyces marianii sp. nov., a novel marine actinomycete from southern coast of India.</title>
        <authorList>
            <person name="Iniyan A.M."/>
            <person name="Wink J."/>
            <person name="Ramprasad E."/>
            <person name="Ramana C.V."/>
            <person name="Bunk B."/>
            <person name="Sproer C."/>
            <person name="Joseph F.-J.R.S."/>
            <person name="Vincent S.G.P."/>
        </authorList>
    </citation>
    <scope>NUCLEOTIDE SEQUENCE [LARGE SCALE GENOMIC DNA]</scope>
    <source>
        <strain evidence="5 6">ICN19</strain>
    </source>
</reference>
<proteinExistence type="predicted"/>
<dbReference type="PANTHER" id="PTHR42723:SF1">
    <property type="entry name" value="CHLOROPHYLL SYNTHASE, CHLOROPLASTIC"/>
    <property type="match status" value="1"/>
</dbReference>
<evidence type="ECO:0000256" key="1">
    <source>
        <dbReference type="ARBA" id="ARBA00004141"/>
    </source>
</evidence>
<dbReference type="RefSeq" id="WP_138051359.1">
    <property type="nucleotide sequence ID" value="NZ_VAWE01000001.1"/>
</dbReference>
<keyword evidence="5" id="KW-0808">Transferase</keyword>
<keyword evidence="6" id="KW-1185">Reference proteome</keyword>
<dbReference type="PANTHER" id="PTHR42723">
    <property type="entry name" value="CHLOROPHYLL SYNTHASE"/>
    <property type="match status" value="1"/>
</dbReference>
<evidence type="ECO:0000256" key="3">
    <source>
        <dbReference type="ARBA" id="ARBA00022989"/>
    </source>
</evidence>
<dbReference type="AlphaFoldDB" id="A0A5R9DXN6"/>
<dbReference type="InterPro" id="IPR050475">
    <property type="entry name" value="Prenyltransferase_related"/>
</dbReference>
<dbReference type="EMBL" id="VAWE01000001">
    <property type="protein sequence ID" value="TLQ41947.1"/>
    <property type="molecule type" value="Genomic_DNA"/>
</dbReference>
<sequence>MPAVRPSRWRTLVELVRAPAALTVPGDVLAGAAAAGEAFRPRLLGLAASSVTLYWAGMALNDWADRHQDAVERPGRPLPSGRVTPGQAFALASVLTSASLGLAAAAGGRRVLLRRALPLAASVWAYDLGLKATPVGPTAMAAARGLDVLLGVPPGRTAAALPAAAAVAGHTFAVTWLSRHEVHGGTTADARTALAVTAAVALGSTAGRARTPTAAATALTGTVLYAATALRAQIAALEDPAPARVRNAVGAGIHALLPLQAALTARAGAPALSVPLAAALPLACRLARKVSPT</sequence>
<dbReference type="InterPro" id="IPR044878">
    <property type="entry name" value="UbiA_sf"/>
</dbReference>
<protein>
    <submittedName>
        <fullName evidence="5">4-hydroxybenzoate polyprenyltransferase</fullName>
    </submittedName>
</protein>
<dbReference type="Gene3D" id="1.10.357.140">
    <property type="entry name" value="UbiA prenyltransferase"/>
    <property type="match status" value="1"/>
</dbReference>
<dbReference type="OrthoDB" id="2908954at2"/>
<dbReference type="InterPro" id="IPR000537">
    <property type="entry name" value="UbiA_prenyltransferase"/>
</dbReference>
<keyword evidence="3" id="KW-1133">Transmembrane helix</keyword>
<name>A0A5R9DXN6_9ACTN</name>
<dbReference type="CDD" id="cd13964">
    <property type="entry name" value="PT_UbiA_1"/>
    <property type="match status" value="1"/>
</dbReference>
<dbReference type="Pfam" id="PF01040">
    <property type="entry name" value="UbiA"/>
    <property type="match status" value="1"/>
</dbReference>
<comment type="subcellular location">
    <subcellularLocation>
        <location evidence="1">Membrane</location>
        <topology evidence="1">Multi-pass membrane protein</topology>
    </subcellularLocation>
</comment>
<evidence type="ECO:0000313" key="6">
    <source>
        <dbReference type="Proteomes" id="UP000305921"/>
    </source>
</evidence>
<evidence type="ECO:0000256" key="2">
    <source>
        <dbReference type="ARBA" id="ARBA00022692"/>
    </source>
</evidence>
<accession>A0A5R9DXN6</accession>